<sequence length="254" mass="28736">MLPASMGIPPAIMQIFNEDRNRIVYIGAHLSVSASVWLGNLITDNSPTIHSFSLFIQEFSRNFSDPSEGIRARGHIRKFRQGARSVAAYTAEFKNLARESGYDQLALVDQFLRGLNENVMNFMIISDLPENLESNIDIALRIDNRLSSRNMLRQNHPDFASYPTRRPYHVPTSPHAVAKKLFSIPNSSQAGTTEDRNEHVPMEIDAVTSLYRPPLTAEEKNRRREHGLCLYCVQPGHTIPDCPLKYNSGKVRSQ</sequence>
<name>A0A1R1XR47_9FUNG</name>
<evidence type="ECO:0000259" key="1">
    <source>
        <dbReference type="Pfam" id="PF03732"/>
    </source>
</evidence>
<keyword evidence="3" id="KW-1185">Reference proteome</keyword>
<reference evidence="3" key="1">
    <citation type="submission" date="2017-01" db="EMBL/GenBank/DDBJ databases">
        <authorList>
            <person name="Wang Y."/>
            <person name="White M."/>
            <person name="Kvist S."/>
            <person name="Moncalvo J.-M."/>
        </authorList>
    </citation>
    <scope>NUCLEOTIDE SEQUENCE [LARGE SCALE GENOMIC DNA]</scope>
    <source>
        <strain evidence="3">ID-206-W2</strain>
    </source>
</reference>
<protein>
    <submittedName>
        <fullName evidence="2">Retrotransposon-derived protein PEG10</fullName>
    </submittedName>
</protein>
<dbReference type="GO" id="GO:0003676">
    <property type="term" value="F:nucleic acid binding"/>
    <property type="evidence" value="ECO:0007669"/>
    <property type="project" value="InterPro"/>
</dbReference>
<dbReference type="AlphaFoldDB" id="A0A1R1XR47"/>
<dbReference type="SUPFAM" id="SSF57756">
    <property type="entry name" value="Retrovirus zinc finger-like domains"/>
    <property type="match status" value="1"/>
</dbReference>
<gene>
    <name evidence="2" type="ORF">AYI69_g7563</name>
</gene>
<organism evidence="2 3">
    <name type="scientific">Smittium culicis</name>
    <dbReference type="NCBI Taxonomy" id="133412"/>
    <lineage>
        <taxon>Eukaryota</taxon>
        <taxon>Fungi</taxon>
        <taxon>Fungi incertae sedis</taxon>
        <taxon>Zoopagomycota</taxon>
        <taxon>Kickxellomycotina</taxon>
        <taxon>Harpellomycetes</taxon>
        <taxon>Harpellales</taxon>
        <taxon>Legeriomycetaceae</taxon>
        <taxon>Smittium</taxon>
    </lineage>
</organism>
<evidence type="ECO:0000313" key="3">
    <source>
        <dbReference type="Proteomes" id="UP000187429"/>
    </source>
</evidence>
<dbReference type="PANTHER" id="PTHR15503">
    <property type="entry name" value="LDOC1 RELATED"/>
    <property type="match status" value="1"/>
</dbReference>
<proteinExistence type="predicted"/>
<dbReference type="EMBL" id="LSSM01003691">
    <property type="protein sequence ID" value="OMJ17101.1"/>
    <property type="molecule type" value="Genomic_DNA"/>
</dbReference>
<dbReference type="InterPro" id="IPR036875">
    <property type="entry name" value="Znf_CCHC_sf"/>
</dbReference>
<dbReference type="PANTHER" id="PTHR15503:SF22">
    <property type="entry name" value="TRANSPOSON TY3-I GAG POLYPROTEIN"/>
    <property type="match status" value="1"/>
</dbReference>
<dbReference type="GO" id="GO:0008270">
    <property type="term" value="F:zinc ion binding"/>
    <property type="evidence" value="ECO:0007669"/>
    <property type="project" value="InterPro"/>
</dbReference>
<evidence type="ECO:0000313" key="2">
    <source>
        <dbReference type="EMBL" id="OMJ17101.1"/>
    </source>
</evidence>
<dbReference type="OrthoDB" id="5582182at2759"/>
<dbReference type="Proteomes" id="UP000187429">
    <property type="component" value="Unassembled WGS sequence"/>
</dbReference>
<dbReference type="InterPro" id="IPR032567">
    <property type="entry name" value="RTL1-rel"/>
</dbReference>
<dbReference type="InterPro" id="IPR005162">
    <property type="entry name" value="Retrotrans_gag_dom"/>
</dbReference>
<feature type="domain" description="Retrotransposon gag" evidence="1">
    <location>
        <begin position="29"/>
        <end position="117"/>
    </location>
</feature>
<accession>A0A1R1XR47</accession>
<dbReference type="Pfam" id="PF03732">
    <property type="entry name" value="Retrotrans_gag"/>
    <property type="match status" value="1"/>
</dbReference>
<comment type="caution">
    <text evidence="2">The sequence shown here is derived from an EMBL/GenBank/DDBJ whole genome shotgun (WGS) entry which is preliminary data.</text>
</comment>